<protein>
    <submittedName>
        <fullName evidence="1">Uncharacterized protein</fullName>
    </submittedName>
</protein>
<evidence type="ECO:0000313" key="1">
    <source>
        <dbReference type="EMBL" id="ABR16065.1"/>
    </source>
</evidence>
<accession>B8LK85</accession>
<dbReference type="EMBL" id="EF676143">
    <property type="protein sequence ID" value="ABR16065.1"/>
    <property type="molecule type" value="mRNA"/>
</dbReference>
<proteinExistence type="evidence at transcript level"/>
<dbReference type="AlphaFoldDB" id="B8LK85"/>
<organism evidence="1">
    <name type="scientific">Picea sitchensis</name>
    <name type="common">Sitka spruce</name>
    <name type="synonym">Pinus sitchensis</name>
    <dbReference type="NCBI Taxonomy" id="3332"/>
    <lineage>
        <taxon>Eukaryota</taxon>
        <taxon>Viridiplantae</taxon>
        <taxon>Streptophyta</taxon>
        <taxon>Embryophyta</taxon>
        <taxon>Tracheophyta</taxon>
        <taxon>Spermatophyta</taxon>
        <taxon>Pinopsida</taxon>
        <taxon>Pinidae</taxon>
        <taxon>Conifers I</taxon>
        <taxon>Pinales</taxon>
        <taxon>Pinaceae</taxon>
        <taxon>Picea</taxon>
    </lineage>
</organism>
<reference evidence="1" key="1">
    <citation type="submission" date="2007-06" db="EMBL/GenBank/DDBJ databases">
        <title>Full length cDNA sequences from Sitka Spruce (Picea sitchensis).</title>
        <authorList>
            <person name="Ralph S.G."/>
            <person name="Chun H.E."/>
            <person name="Liao N."/>
            <person name="Ali J."/>
            <person name="Reid K."/>
            <person name="Kolosova N."/>
            <person name="Cooper N."/>
            <person name="Cullis C."/>
            <person name="Jancsik S."/>
            <person name="Moore R."/>
            <person name="Mayo M."/>
            <person name="Wagner S."/>
            <person name="Holt R.A."/>
            <person name="Jones S.J.M."/>
            <person name="Marra M.A."/>
            <person name="Ritland C.E."/>
            <person name="Ritland K."/>
            <person name="Bohlmann J."/>
        </authorList>
    </citation>
    <scope>NUCLEOTIDE SEQUENCE</scope>
    <source>
        <tissue evidence="1">Green portion of the leader tissue</tissue>
    </source>
</reference>
<name>B8LK85_PICSI</name>
<sequence>MRTFLNSVRVNGYFSRIGLGLLDIVSCQRSSQTIISYLCVCG</sequence>